<organism evidence="1">
    <name type="scientific">Arundo donax</name>
    <name type="common">Giant reed</name>
    <name type="synonym">Donax arundinaceus</name>
    <dbReference type="NCBI Taxonomy" id="35708"/>
    <lineage>
        <taxon>Eukaryota</taxon>
        <taxon>Viridiplantae</taxon>
        <taxon>Streptophyta</taxon>
        <taxon>Embryophyta</taxon>
        <taxon>Tracheophyta</taxon>
        <taxon>Spermatophyta</taxon>
        <taxon>Magnoliopsida</taxon>
        <taxon>Liliopsida</taxon>
        <taxon>Poales</taxon>
        <taxon>Poaceae</taxon>
        <taxon>PACMAD clade</taxon>
        <taxon>Arundinoideae</taxon>
        <taxon>Arundineae</taxon>
        <taxon>Arundo</taxon>
    </lineage>
</organism>
<dbReference type="EMBL" id="GBRH01276130">
    <property type="protein sequence ID" value="JAD21765.1"/>
    <property type="molecule type" value="Transcribed_RNA"/>
</dbReference>
<reference evidence="1" key="1">
    <citation type="submission" date="2014-09" db="EMBL/GenBank/DDBJ databases">
        <authorList>
            <person name="Magalhaes I.L.F."/>
            <person name="Oliveira U."/>
            <person name="Santos F.R."/>
            <person name="Vidigal T.H.D.A."/>
            <person name="Brescovit A.D."/>
            <person name="Santos A.J."/>
        </authorList>
    </citation>
    <scope>NUCLEOTIDE SEQUENCE</scope>
    <source>
        <tissue evidence="1">Shoot tissue taken approximately 20 cm above the soil surface</tissue>
    </source>
</reference>
<reference evidence="1" key="2">
    <citation type="journal article" date="2015" name="Data Brief">
        <title>Shoot transcriptome of the giant reed, Arundo donax.</title>
        <authorList>
            <person name="Barrero R.A."/>
            <person name="Guerrero F.D."/>
            <person name="Moolhuijzen P."/>
            <person name="Goolsby J.A."/>
            <person name="Tidwell J."/>
            <person name="Bellgard S.E."/>
            <person name="Bellgard M.I."/>
        </authorList>
    </citation>
    <scope>NUCLEOTIDE SEQUENCE</scope>
    <source>
        <tissue evidence="1">Shoot tissue taken approximately 20 cm above the soil surface</tissue>
    </source>
</reference>
<sequence length="65" mass="7624">MKVWKLSKAIYMCPIVQFTKVFSVTCKSVHLGLDFLSHQASRWFIKHLCVLMKCISLFSKCMILR</sequence>
<accession>A0A0A8Y910</accession>
<name>A0A0A8Y910_ARUDO</name>
<dbReference type="AlphaFoldDB" id="A0A0A8Y910"/>
<evidence type="ECO:0000313" key="1">
    <source>
        <dbReference type="EMBL" id="JAD21765.1"/>
    </source>
</evidence>
<proteinExistence type="predicted"/>
<protein>
    <submittedName>
        <fullName evidence="1">Uncharacterized protein</fullName>
    </submittedName>
</protein>